<organism evidence="2 3">
    <name type="scientific">Deinococcus hohokamensis</name>
    <dbReference type="NCBI Taxonomy" id="309883"/>
    <lineage>
        <taxon>Bacteria</taxon>
        <taxon>Thermotogati</taxon>
        <taxon>Deinococcota</taxon>
        <taxon>Deinococci</taxon>
        <taxon>Deinococcales</taxon>
        <taxon>Deinococcaceae</taxon>
        <taxon>Deinococcus</taxon>
    </lineage>
</organism>
<dbReference type="EMBL" id="JBHSEI010000001">
    <property type="protein sequence ID" value="MFC4637546.1"/>
    <property type="molecule type" value="Genomic_DNA"/>
</dbReference>
<evidence type="ECO:0000256" key="1">
    <source>
        <dbReference type="SAM" id="MobiDB-lite"/>
    </source>
</evidence>
<dbReference type="Proteomes" id="UP001595952">
    <property type="component" value="Unassembled WGS sequence"/>
</dbReference>
<keyword evidence="3" id="KW-1185">Reference proteome</keyword>
<protein>
    <submittedName>
        <fullName evidence="2">Uncharacterized protein</fullName>
    </submittedName>
</protein>
<feature type="region of interest" description="Disordered" evidence="1">
    <location>
        <begin position="61"/>
        <end position="82"/>
    </location>
</feature>
<name>A0ABV9I6T4_9DEIO</name>
<sequence>MTHYHIDHDLAAHSRELCQDSQRLFRESHLGLRHLETLLADLRRQLLVLVTLERSVQLLLSPPAAAPSAGRPRPAPGHDTAS</sequence>
<feature type="compositionally biased region" description="Low complexity" evidence="1">
    <location>
        <begin position="61"/>
        <end position="72"/>
    </location>
</feature>
<gene>
    <name evidence="2" type="ORF">ACFO0D_04230</name>
</gene>
<comment type="caution">
    <text evidence="2">The sequence shown here is derived from an EMBL/GenBank/DDBJ whole genome shotgun (WGS) entry which is preliminary data.</text>
</comment>
<accession>A0ABV9I6T4</accession>
<evidence type="ECO:0000313" key="3">
    <source>
        <dbReference type="Proteomes" id="UP001595952"/>
    </source>
</evidence>
<dbReference type="RefSeq" id="WP_380060563.1">
    <property type="nucleotide sequence ID" value="NZ_JBHSEI010000001.1"/>
</dbReference>
<proteinExistence type="predicted"/>
<reference evidence="3" key="1">
    <citation type="journal article" date="2019" name="Int. J. Syst. Evol. Microbiol.">
        <title>The Global Catalogue of Microorganisms (GCM) 10K type strain sequencing project: providing services to taxonomists for standard genome sequencing and annotation.</title>
        <authorList>
            <consortium name="The Broad Institute Genomics Platform"/>
            <consortium name="The Broad Institute Genome Sequencing Center for Infectious Disease"/>
            <person name="Wu L."/>
            <person name="Ma J."/>
        </authorList>
    </citation>
    <scope>NUCLEOTIDE SEQUENCE [LARGE SCALE GENOMIC DNA]</scope>
    <source>
        <strain evidence="3">CCUG 55995</strain>
    </source>
</reference>
<evidence type="ECO:0000313" key="2">
    <source>
        <dbReference type="EMBL" id="MFC4637546.1"/>
    </source>
</evidence>